<protein>
    <submittedName>
        <fullName evidence="1">Uncharacterized protein</fullName>
    </submittedName>
</protein>
<dbReference type="HOGENOM" id="CLU_2194746_0_0_6"/>
<organism evidence="1 2">
    <name type="scientific">Azotobacter vinelandii (strain DJ / ATCC BAA-1303)</name>
    <dbReference type="NCBI Taxonomy" id="322710"/>
    <lineage>
        <taxon>Bacteria</taxon>
        <taxon>Pseudomonadati</taxon>
        <taxon>Pseudomonadota</taxon>
        <taxon>Gammaproteobacteria</taxon>
        <taxon>Pseudomonadales</taxon>
        <taxon>Pseudomonadaceae</taxon>
        <taxon>Azotobacter</taxon>
    </lineage>
</organism>
<evidence type="ECO:0000313" key="2">
    <source>
        <dbReference type="Proteomes" id="UP000002424"/>
    </source>
</evidence>
<keyword evidence="2" id="KW-1185">Reference proteome</keyword>
<reference evidence="1 2" key="1">
    <citation type="journal article" date="2009" name="J. Bacteriol.">
        <title>Genome sequence of Azotobacter vinelandii, an obligate aerobe specialized to support diverse anaerobic metabolic processes.</title>
        <authorList>
            <person name="Setubal J.C."/>
            <person name="dos Santos P."/>
            <person name="Goldman B.S."/>
            <person name="Ertesvag H."/>
            <person name="Espin G."/>
            <person name="Rubio L.M."/>
            <person name="Valla S."/>
            <person name="Almeida N.F."/>
            <person name="Balasubramanian D."/>
            <person name="Cromes L."/>
            <person name="Curatti L."/>
            <person name="Du Z."/>
            <person name="Godsy E."/>
            <person name="Goodner B."/>
            <person name="Hellner-Burris K."/>
            <person name="Hernandez J.A."/>
            <person name="Houmiel K."/>
            <person name="Imperial J."/>
            <person name="Kennedy C."/>
            <person name="Larson T.J."/>
            <person name="Latreille P."/>
            <person name="Ligon L.S."/>
            <person name="Lu J."/>
            <person name="Maerk M."/>
            <person name="Miller N.M."/>
            <person name="Norton S."/>
            <person name="O'Carroll I.P."/>
            <person name="Paulsen I."/>
            <person name="Raulfs E.C."/>
            <person name="Roemer R."/>
            <person name="Rosser J."/>
            <person name="Segura D."/>
            <person name="Slater S."/>
            <person name="Stricklin S.L."/>
            <person name="Studholme D.J."/>
            <person name="Sun J."/>
            <person name="Viana C.J."/>
            <person name="Wallin E."/>
            <person name="Wang B."/>
            <person name="Wheeler C."/>
            <person name="Zhu H."/>
            <person name="Dean D.R."/>
            <person name="Dixon R."/>
            <person name="Wood D."/>
        </authorList>
    </citation>
    <scope>NUCLEOTIDE SEQUENCE [LARGE SCALE GENOMIC DNA]</scope>
    <source>
        <strain evidence="2">DJ / ATCC BAA-1303</strain>
    </source>
</reference>
<accession>C1DDS0</accession>
<dbReference type="eggNOG" id="ENOG50339I4">
    <property type="taxonomic scope" value="Bacteria"/>
</dbReference>
<dbReference type="Proteomes" id="UP000002424">
    <property type="component" value="Chromosome"/>
</dbReference>
<proteinExistence type="predicted"/>
<evidence type="ECO:0000313" key="1">
    <source>
        <dbReference type="EMBL" id="ACO78041.1"/>
    </source>
</evidence>
<dbReference type="AlphaFoldDB" id="C1DDS0"/>
<dbReference type="EnsemblBacteria" id="ACO78041">
    <property type="protein sequence ID" value="ACO78041"/>
    <property type="gene ID" value="Avin_18280"/>
</dbReference>
<dbReference type="OrthoDB" id="6943399at2"/>
<name>C1DDS0_AZOVD</name>
<gene>
    <name evidence="1" type="ordered locus">Avin_18280</name>
</gene>
<sequence length="117" mass="13695">MTMRTLHMNLNNNALSPDELAQLFAQRRDKSESHILWICEAGEVHLDRLPAGMEETEFEKRTPAMRVRLRAYRRGKGYVGKKAAADREFIDRVHQTLTEHWRVARSNPGVHYVDKYC</sequence>
<dbReference type="KEGG" id="avn:Avin_18280"/>
<dbReference type="EMBL" id="CP001157">
    <property type="protein sequence ID" value="ACO78041.1"/>
    <property type="molecule type" value="Genomic_DNA"/>
</dbReference>